<gene>
    <name evidence="2" type="ORF">V5O48_008998</name>
</gene>
<comment type="caution">
    <text evidence="2">The sequence shown here is derived from an EMBL/GenBank/DDBJ whole genome shotgun (WGS) entry which is preliminary data.</text>
</comment>
<keyword evidence="3" id="KW-1185">Reference proteome</keyword>
<feature type="region of interest" description="Disordered" evidence="1">
    <location>
        <begin position="270"/>
        <end position="305"/>
    </location>
</feature>
<name>A0ABR3FCZ3_9AGAR</name>
<dbReference type="Proteomes" id="UP001465976">
    <property type="component" value="Unassembled WGS sequence"/>
</dbReference>
<reference evidence="2 3" key="1">
    <citation type="submission" date="2024-02" db="EMBL/GenBank/DDBJ databases">
        <title>A draft genome for the cacao thread blight pathogen Marasmius crinis-equi.</title>
        <authorList>
            <person name="Cohen S.P."/>
            <person name="Baruah I.K."/>
            <person name="Amoako-Attah I."/>
            <person name="Bukari Y."/>
            <person name="Meinhardt L.W."/>
            <person name="Bailey B.A."/>
        </authorList>
    </citation>
    <scope>NUCLEOTIDE SEQUENCE [LARGE SCALE GENOMIC DNA]</scope>
    <source>
        <strain evidence="2 3">GH-76</strain>
    </source>
</reference>
<accession>A0ABR3FCZ3</accession>
<proteinExistence type="predicted"/>
<feature type="compositionally biased region" description="Acidic residues" evidence="1">
    <location>
        <begin position="280"/>
        <end position="305"/>
    </location>
</feature>
<sequence length="305" mass="33948">MASENEALKSTTATTVNESLPTITPVKTVEEAIEVILKATSSSRLGTEQQENKISALKKEVACFTKADQALKNMVRELQATLADLCGATPHATAPVDSLVMTASRKYPEYAMGYEFEFDPGDWASHLDPHAQLAEAIQREATGLCIHGVTAALHGQTVAYTATCTYTVVSDDYERRYPDGKLIPESLRLGVHAMNTLAEWPFQLQFVSPQKDSRNVITYKPGDLSHIGKRTLEFLSGFNKQVFFHHHHNLQSFCFNLTDGIKQAIEELPEENLRCLTPPPDDESDDESYDESEDESEDESQMDED</sequence>
<protein>
    <submittedName>
        <fullName evidence="2">Uncharacterized protein</fullName>
    </submittedName>
</protein>
<dbReference type="EMBL" id="JBAHYK010000560">
    <property type="protein sequence ID" value="KAL0572967.1"/>
    <property type="molecule type" value="Genomic_DNA"/>
</dbReference>
<organism evidence="2 3">
    <name type="scientific">Marasmius crinis-equi</name>
    <dbReference type="NCBI Taxonomy" id="585013"/>
    <lineage>
        <taxon>Eukaryota</taxon>
        <taxon>Fungi</taxon>
        <taxon>Dikarya</taxon>
        <taxon>Basidiomycota</taxon>
        <taxon>Agaricomycotina</taxon>
        <taxon>Agaricomycetes</taxon>
        <taxon>Agaricomycetidae</taxon>
        <taxon>Agaricales</taxon>
        <taxon>Marasmiineae</taxon>
        <taxon>Marasmiaceae</taxon>
        <taxon>Marasmius</taxon>
    </lineage>
</organism>
<evidence type="ECO:0000313" key="2">
    <source>
        <dbReference type="EMBL" id="KAL0572967.1"/>
    </source>
</evidence>
<evidence type="ECO:0000313" key="3">
    <source>
        <dbReference type="Proteomes" id="UP001465976"/>
    </source>
</evidence>
<evidence type="ECO:0000256" key="1">
    <source>
        <dbReference type="SAM" id="MobiDB-lite"/>
    </source>
</evidence>